<dbReference type="Proteomes" id="UP000826271">
    <property type="component" value="Unassembled WGS sequence"/>
</dbReference>
<sequence length="117" mass="13359">MIEKIEGMLALLYKHYAGSNSQTNSKDACAGQSHNYMHIDVEDDLSELLESQFAKHLEEEESIETKSEAEIIAYEHSTNSLVEVDNLQESNAYRTEERRHKKVTNNQTWQANVSIGN</sequence>
<evidence type="ECO:0000313" key="2">
    <source>
        <dbReference type="Proteomes" id="UP000826271"/>
    </source>
</evidence>
<protein>
    <submittedName>
        <fullName evidence="1">Uncharacterized protein</fullName>
    </submittedName>
</protein>
<gene>
    <name evidence="1" type="ORF">BUALT_Bualt09G0070200</name>
</gene>
<reference evidence="1" key="1">
    <citation type="submission" date="2019-10" db="EMBL/GenBank/DDBJ databases">
        <authorList>
            <person name="Zhang R."/>
            <person name="Pan Y."/>
            <person name="Wang J."/>
            <person name="Ma R."/>
            <person name="Yu S."/>
        </authorList>
    </citation>
    <scope>NUCLEOTIDE SEQUENCE</scope>
    <source>
        <strain evidence="1">LA-IB0</strain>
        <tissue evidence="1">Leaf</tissue>
    </source>
</reference>
<keyword evidence="2" id="KW-1185">Reference proteome</keyword>
<accession>A0AAV6X207</accession>
<evidence type="ECO:0000313" key="1">
    <source>
        <dbReference type="EMBL" id="KAG8376503.1"/>
    </source>
</evidence>
<comment type="caution">
    <text evidence="1">The sequence shown here is derived from an EMBL/GenBank/DDBJ whole genome shotgun (WGS) entry which is preliminary data.</text>
</comment>
<dbReference type="EMBL" id="WHWC01000009">
    <property type="protein sequence ID" value="KAG8376503.1"/>
    <property type="molecule type" value="Genomic_DNA"/>
</dbReference>
<dbReference type="AlphaFoldDB" id="A0AAV6X207"/>
<proteinExistence type="predicted"/>
<organism evidence="1 2">
    <name type="scientific">Buddleja alternifolia</name>
    <dbReference type="NCBI Taxonomy" id="168488"/>
    <lineage>
        <taxon>Eukaryota</taxon>
        <taxon>Viridiplantae</taxon>
        <taxon>Streptophyta</taxon>
        <taxon>Embryophyta</taxon>
        <taxon>Tracheophyta</taxon>
        <taxon>Spermatophyta</taxon>
        <taxon>Magnoliopsida</taxon>
        <taxon>eudicotyledons</taxon>
        <taxon>Gunneridae</taxon>
        <taxon>Pentapetalae</taxon>
        <taxon>asterids</taxon>
        <taxon>lamiids</taxon>
        <taxon>Lamiales</taxon>
        <taxon>Scrophulariaceae</taxon>
        <taxon>Buddlejeae</taxon>
        <taxon>Buddleja</taxon>
    </lineage>
</organism>
<name>A0AAV6X207_9LAMI</name>